<dbReference type="CDD" id="cd03206">
    <property type="entry name" value="GST_C_7"/>
    <property type="match status" value="1"/>
</dbReference>
<dbReference type="InterPro" id="IPR010987">
    <property type="entry name" value="Glutathione-S-Trfase_C-like"/>
</dbReference>
<comment type="subunit">
    <text evidence="1">Homodimer.</text>
</comment>
<sequence length="207" mass="22199">MTTRKLHRHVLSGHAHRAELFLSLLGLEAEMIDVDLMNGAHKEPEFLEMNIFGQIPVLEDGDTVISDANAILVYLAQKYDGSGRWYPTDAETAAAVQRFLSVAAGQVASGPASARLVNVFGATLDHDRAISIAHAILTILDQHLEGRDWLAGDGATIADIANYSYIAHAPEGDVSLEPYASVRSWLARIEALPGFVAMPVSAAGLNA</sequence>
<dbReference type="Pfam" id="PF00043">
    <property type="entry name" value="GST_C"/>
    <property type="match status" value="1"/>
</dbReference>
<dbReference type="Pfam" id="PF02798">
    <property type="entry name" value="GST_N"/>
    <property type="match status" value="1"/>
</dbReference>
<dbReference type="PANTHER" id="PTHR43969">
    <property type="entry name" value="GLUTATHIONE S TRANSFERASE D10, ISOFORM A-RELATED"/>
    <property type="match status" value="1"/>
</dbReference>
<dbReference type="SFLD" id="SFLDG00358">
    <property type="entry name" value="Main_(cytGST)"/>
    <property type="match status" value="1"/>
</dbReference>
<protein>
    <submittedName>
        <fullName evidence="5">Glutathione S-transferase</fullName>
    </submittedName>
</protein>
<name>A0A8J7KA14_9GAMM</name>
<dbReference type="GO" id="GO:0004364">
    <property type="term" value="F:glutathione transferase activity"/>
    <property type="evidence" value="ECO:0007669"/>
    <property type="project" value="TreeGrafter"/>
</dbReference>
<dbReference type="SFLD" id="SFLDS00019">
    <property type="entry name" value="Glutathione_Transferase_(cytos"/>
    <property type="match status" value="1"/>
</dbReference>
<feature type="domain" description="GST C-terminal" evidence="4">
    <location>
        <begin position="89"/>
        <end position="207"/>
    </location>
</feature>
<dbReference type="SUPFAM" id="SSF47616">
    <property type="entry name" value="GST C-terminal domain-like"/>
    <property type="match status" value="1"/>
</dbReference>
<evidence type="ECO:0000259" key="4">
    <source>
        <dbReference type="PROSITE" id="PS50405"/>
    </source>
</evidence>
<feature type="domain" description="GST N-terminal" evidence="3">
    <location>
        <begin position="2"/>
        <end position="83"/>
    </location>
</feature>
<dbReference type="PANTHER" id="PTHR43969:SF9">
    <property type="entry name" value="GLUTATHIONE S TRANSFERASE D10, ISOFORM A-RELATED"/>
    <property type="match status" value="1"/>
</dbReference>
<dbReference type="Gene3D" id="3.40.30.10">
    <property type="entry name" value="Glutaredoxin"/>
    <property type="match status" value="1"/>
</dbReference>
<dbReference type="AlphaFoldDB" id="A0A8J7KA14"/>
<dbReference type="InterPro" id="IPR004045">
    <property type="entry name" value="Glutathione_S-Trfase_N"/>
</dbReference>
<dbReference type="InterPro" id="IPR036249">
    <property type="entry name" value="Thioredoxin-like_sf"/>
</dbReference>
<evidence type="ECO:0000256" key="2">
    <source>
        <dbReference type="RuleBase" id="RU003494"/>
    </source>
</evidence>
<comment type="caution">
    <text evidence="5">The sequence shown here is derived from an EMBL/GenBank/DDBJ whole genome shotgun (WGS) entry which is preliminary data.</text>
</comment>
<dbReference type="CDD" id="cd03056">
    <property type="entry name" value="GST_N_4"/>
    <property type="match status" value="1"/>
</dbReference>
<organism evidence="5 6">
    <name type="scientific">Pontibacterium sinense</name>
    <dbReference type="NCBI Taxonomy" id="2781979"/>
    <lineage>
        <taxon>Bacteria</taxon>
        <taxon>Pseudomonadati</taxon>
        <taxon>Pseudomonadota</taxon>
        <taxon>Gammaproteobacteria</taxon>
        <taxon>Oceanospirillales</taxon>
        <taxon>Oceanospirillaceae</taxon>
        <taxon>Pontibacterium</taxon>
    </lineage>
</organism>
<evidence type="ECO:0000256" key="1">
    <source>
        <dbReference type="ARBA" id="ARBA00011738"/>
    </source>
</evidence>
<comment type="similarity">
    <text evidence="2">Belongs to the GST superfamily.</text>
</comment>
<gene>
    <name evidence="5" type="ORF">IOQ59_09315</name>
</gene>
<reference evidence="5" key="1">
    <citation type="submission" date="2020-10" db="EMBL/GenBank/DDBJ databases">
        <title>Bacterium isolated from coastal waters sediment.</title>
        <authorList>
            <person name="Chen R.-J."/>
            <person name="Lu D.-C."/>
            <person name="Zhu K.-L."/>
            <person name="Du Z.-J."/>
        </authorList>
    </citation>
    <scope>NUCLEOTIDE SEQUENCE</scope>
    <source>
        <strain evidence="5">N1Y112</strain>
    </source>
</reference>
<dbReference type="SFLD" id="SFLDG01151">
    <property type="entry name" value="Main.2:_Nu-like"/>
    <property type="match status" value="1"/>
</dbReference>
<dbReference type="PROSITE" id="PS50405">
    <property type="entry name" value="GST_CTER"/>
    <property type="match status" value="1"/>
</dbReference>
<dbReference type="EMBL" id="JADEYS010000008">
    <property type="protein sequence ID" value="MBE9397456.1"/>
    <property type="molecule type" value="Genomic_DNA"/>
</dbReference>
<keyword evidence="6" id="KW-1185">Reference proteome</keyword>
<dbReference type="SUPFAM" id="SSF52833">
    <property type="entry name" value="Thioredoxin-like"/>
    <property type="match status" value="1"/>
</dbReference>
<evidence type="ECO:0000259" key="3">
    <source>
        <dbReference type="PROSITE" id="PS50404"/>
    </source>
</evidence>
<dbReference type="Proteomes" id="UP000640333">
    <property type="component" value="Unassembled WGS sequence"/>
</dbReference>
<accession>A0A8J7KA14</accession>
<dbReference type="RefSeq" id="WP_193953013.1">
    <property type="nucleotide sequence ID" value="NZ_JADEYS010000008.1"/>
</dbReference>
<dbReference type="InterPro" id="IPR004046">
    <property type="entry name" value="GST_C"/>
</dbReference>
<dbReference type="PROSITE" id="PS50404">
    <property type="entry name" value="GST_NTER"/>
    <property type="match status" value="1"/>
</dbReference>
<proteinExistence type="inferred from homology"/>
<dbReference type="InterPro" id="IPR036282">
    <property type="entry name" value="Glutathione-S-Trfase_C_sf"/>
</dbReference>
<dbReference type="GO" id="GO:0006749">
    <property type="term" value="P:glutathione metabolic process"/>
    <property type="evidence" value="ECO:0007669"/>
    <property type="project" value="TreeGrafter"/>
</dbReference>
<dbReference type="InterPro" id="IPR040079">
    <property type="entry name" value="Glutathione_S-Trfase"/>
</dbReference>
<dbReference type="Gene3D" id="1.20.1050.10">
    <property type="match status" value="1"/>
</dbReference>
<evidence type="ECO:0000313" key="5">
    <source>
        <dbReference type="EMBL" id="MBE9397456.1"/>
    </source>
</evidence>
<evidence type="ECO:0000313" key="6">
    <source>
        <dbReference type="Proteomes" id="UP000640333"/>
    </source>
</evidence>